<dbReference type="InterPro" id="IPR043128">
    <property type="entry name" value="Rev_trsase/Diguanyl_cyclase"/>
</dbReference>
<dbReference type="PANTHER" id="PTHR37984">
    <property type="entry name" value="PROTEIN CBG26694"/>
    <property type="match status" value="1"/>
</dbReference>
<dbReference type="PANTHER" id="PTHR37984:SF5">
    <property type="entry name" value="PROTEIN NYNRIN-LIKE"/>
    <property type="match status" value="1"/>
</dbReference>
<dbReference type="Gene3D" id="3.10.10.10">
    <property type="entry name" value="HIV Type 1 Reverse Transcriptase, subunit A, domain 1"/>
    <property type="match status" value="1"/>
</dbReference>
<organism evidence="2 3">
    <name type="scientific">Asparagus officinalis</name>
    <name type="common">Garden asparagus</name>
    <dbReference type="NCBI Taxonomy" id="4686"/>
    <lineage>
        <taxon>Eukaryota</taxon>
        <taxon>Viridiplantae</taxon>
        <taxon>Streptophyta</taxon>
        <taxon>Embryophyta</taxon>
        <taxon>Tracheophyta</taxon>
        <taxon>Spermatophyta</taxon>
        <taxon>Magnoliopsida</taxon>
        <taxon>Liliopsida</taxon>
        <taxon>Asparagales</taxon>
        <taxon>Asparagaceae</taxon>
        <taxon>Asparagoideae</taxon>
        <taxon>Asparagus</taxon>
    </lineage>
</organism>
<dbReference type="CDD" id="cd01647">
    <property type="entry name" value="RT_LTR"/>
    <property type="match status" value="1"/>
</dbReference>
<dbReference type="Gene3D" id="3.30.70.270">
    <property type="match status" value="1"/>
</dbReference>
<accession>A0A5P1E7Q7</accession>
<dbReference type="AlphaFoldDB" id="A0A5P1E7Q7"/>
<name>A0A5P1E7Q7_ASPOF</name>
<gene>
    <name evidence="2" type="ORF">A4U43_C09F7620</name>
</gene>
<feature type="domain" description="Reverse transcriptase" evidence="1">
    <location>
        <begin position="161"/>
        <end position="218"/>
    </location>
</feature>
<dbReference type="InterPro" id="IPR050951">
    <property type="entry name" value="Retrovirus_Pol_polyprotein"/>
</dbReference>
<dbReference type="SUPFAM" id="SSF56672">
    <property type="entry name" value="DNA/RNA polymerases"/>
    <property type="match status" value="2"/>
</dbReference>
<reference evidence="3" key="1">
    <citation type="journal article" date="2017" name="Nat. Commun.">
        <title>The asparagus genome sheds light on the origin and evolution of a young Y chromosome.</title>
        <authorList>
            <person name="Harkess A."/>
            <person name="Zhou J."/>
            <person name="Xu C."/>
            <person name="Bowers J.E."/>
            <person name="Van der Hulst R."/>
            <person name="Ayyampalayam S."/>
            <person name="Mercati F."/>
            <person name="Riccardi P."/>
            <person name="McKain M.R."/>
            <person name="Kakrana A."/>
            <person name="Tang H."/>
            <person name="Ray J."/>
            <person name="Groenendijk J."/>
            <person name="Arikit S."/>
            <person name="Mathioni S.M."/>
            <person name="Nakano M."/>
            <person name="Shan H."/>
            <person name="Telgmann-Rauber A."/>
            <person name="Kanno A."/>
            <person name="Yue Z."/>
            <person name="Chen H."/>
            <person name="Li W."/>
            <person name="Chen Y."/>
            <person name="Xu X."/>
            <person name="Zhang Y."/>
            <person name="Luo S."/>
            <person name="Chen H."/>
            <person name="Gao J."/>
            <person name="Mao Z."/>
            <person name="Pires J.C."/>
            <person name="Luo M."/>
            <person name="Kudrna D."/>
            <person name="Wing R.A."/>
            <person name="Meyers B.C."/>
            <person name="Yi K."/>
            <person name="Kong H."/>
            <person name="Lavrijsen P."/>
            <person name="Sunseri F."/>
            <person name="Falavigna A."/>
            <person name="Ye Y."/>
            <person name="Leebens-Mack J.H."/>
            <person name="Chen G."/>
        </authorList>
    </citation>
    <scope>NUCLEOTIDE SEQUENCE [LARGE SCALE GENOMIC DNA]</scope>
    <source>
        <strain evidence="3">cv. DH0086</strain>
    </source>
</reference>
<dbReference type="Proteomes" id="UP000243459">
    <property type="component" value="Chromosome 9"/>
</dbReference>
<dbReference type="InterPro" id="IPR000477">
    <property type="entry name" value="RT_dom"/>
</dbReference>
<evidence type="ECO:0000313" key="3">
    <source>
        <dbReference type="Proteomes" id="UP000243459"/>
    </source>
</evidence>
<protein>
    <recommendedName>
        <fullName evidence="1">Reverse transcriptase domain-containing protein</fullName>
    </recommendedName>
</protein>
<dbReference type="Gramene" id="ONK58053">
    <property type="protein sequence ID" value="ONK58053"/>
    <property type="gene ID" value="A4U43_C09F7620"/>
</dbReference>
<evidence type="ECO:0000259" key="1">
    <source>
        <dbReference type="Pfam" id="PF00078"/>
    </source>
</evidence>
<proteinExistence type="predicted"/>
<dbReference type="Pfam" id="PF00078">
    <property type="entry name" value="RVT_1"/>
    <property type="match status" value="1"/>
</dbReference>
<dbReference type="OMA" id="GVEHEIM"/>
<dbReference type="InterPro" id="IPR043502">
    <property type="entry name" value="DNA/RNA_pol_sf"/>
</dbReference>
<sequence>MKFVLLFIRSYEEQLSRICLSTLSKLQEGDLDSLKAKYSDLFSKITGLPPRQGVEHEIMLTGESSLPNIGIYRTSIQESEEIKKQVQELLETGVVIPSCSPYRLPVLLMPKKDGGWRILVGGVEVLHEVGSEVWLSSGKDSGGRHLEDGDQGQTGHVRVVEDFVIVYLDGILVYSRTWEEHLIHVEKVFRVLQDGQLKLSGKKCEFGKDELVYLGFIVGKRQMRIDPGKVAVITKWPAPKTVTEVRSFMGAC</sequence>
<keyword evidence="3" id="KW-1185">Reference proteome</keyword>
<evidence type="ECO:0000313" key="2">
    <source>
        <dbReference type="EMBL" id="ONK58053.1"/>
    </source>
</evidence>
<dbReference type="EMBL" id="CM007389">
    <property type="protein sequence ID" value="ONK58053.1"/>
    <property type="molecule type" value="Genomic_DNA"/>
</dbReference>